<gene>
    <name evidence="9" type="ORF">IV203_006924</name>
</gene>
<evidence type="ECO:0000313" key="9">
    <source>
        <dbReference type="EMBL" id="KAG7341832.1"/>
    </source>
</evidence>
<feature type="region of interest" description="Disordered" evidence="8">
    <location>
        <begin position="444"/>
        <end position="475"/>
    </location>
</feature>
<keyword evidence="7" id="KW-0472">Membrane</keyword>
<dbReference type="PANTHER" id="PTHR46132:SF1">
    <property type="entry name" value="DIGALACTOSYLDIACYLGLYCEROL SYNTHASE 2, CHLOROPLASTIC"/>
    <property type="match status" value="1"/>
</dbReference>
<evidence type="ECO:0000256" key="4">
    <source>
        <dbReference type="ARBA" id="ARBA00022528"/>
    </source>
</evidence>
<proteinExistence type="inferred from homology"/>
<evidence type="ECO:0000256" key="3">
    <source>
        <dbReference type="ARBA" id="ARBA00009481"/>
    </source>
</evidence>
<dbReference type="Proteomes" id="UP000693970">
    <property type="component" value="Unassembled WGS sequence"/>
</dbReference>
<comment type="subcellular location">
    <subcellularLocation>
        <location evidence="2">Membrane</location>
    </subcellularLocation>
    <subcellularLocation>
        <location evidence="1">Plastid</location>
        <location evidence="1">Chloroplast</location>
    </subcellularLocation>
</comment>
<dbReference type="GO" id="GO:0016020">
    <property type="term" value="C:membrane"/>
    <property type="evidence" value="ECO:0007669"/>
    <property type="project" value="UniProtKB-SubCell"/>
</dbReference>
<dbReference type="OrthoDB" id="44480at2759"/>
<organism evidence="9 10">
    <name type="scientific">Nitzschia inconspicua</name>
    <dbReference type="NCBI Taxonomy" id="303405"/>
    <lineage>
        <taxon>Eukaryota</taxon>
        <taxon>Sar</taxon>
        <taxon>Stramenopiles</taxon>
        <taxon>Ochrophyta</taxon>
        <taxon>Bacillariophyta</taxon>
        <taxon>Bacillariophyceae</taxon>
        <taxon>Bacillariophycidae</taxon>
        <taxon>Bacillariales</taxon>
        <taxon>Bacillariaceae</taxon>
        <taxon>Nitzschia</taxon>
    </lineage>
</organism>
<dbReference type="PANTHER" id="PTHR46132">
    <property type="entry name" value="DIGALACTOSYLDIACYLGLYCEROL SYNTHASE 2, CHLOROPLASTIC"/>
    <property type="match status" value="1"/>
</dbReference>
<dbReference type="AlphaFoldDB" id="A0A9K3PBR9"/>
<dbReference type="GO" id="GO:0009507">
    <property type="term" value="C:chloroplast"/>
    <property type="evidence" value="ECO:0007669"/>
    <property type="project" value="UniProtKB-SubCell"/>
</dbReference>
<keyword evidence="5" id="KW-0934">Plastid</keyword>
<sequence>MSDLCGSSENLLSLVNYTLRQGGYHNDDDDDDAVCTSASTFIKQIAMSKDSPSAQDSSTPESRQEKHDDGNESDDNPSEGDNNDNNEKEGETPKEGDSNAKDGDEINNKDDKDAIAPVSDLSDVNRRIYVVTTAGLPWRTGTAVNPLARALYLTRGRPKYYVTLMIPWLEKKEEQAKVYGDSSFDSTEEQAAWIRKYSEERVGCKEEAANLQIRFYSALYHEMFGSIFATVDICSVIPQEEADVAILEEPEHLTWFRCLPPKVEESENTKDITKEESEAREKALIGWTAKFNYIVGILHTNYSAYMRQYGLGASLVTASALGGLSSLVVRAYTHRLIRLSDTLPELDKSKEVTCNVHGVRSEFFDPPQHPGKSQNHDDDNNDGIPPQPIYFIGKVIWAKGFDKLLEIQDLYKKEIGEYFPLDVYGSGPDSSAIKRAFFGRNGVSSLSKKCSSESLKDDDARSPREGSKSPPITAEDQTAAMVFRRDGSLRLQVEEGQAFPQDSLVVEVQTCETPIHNEVGTPSSASSVPPQNPQGVIRHLGEQTLQTGSNVSKAISTLSEKLTNLGLRVAFSEHEPRDSEDEKEEGKYFFDPPRSRYELRRYPIPARFLGTKDHALLRDIPEHKIFINLSITEVLCTTTAEALAMGKFAVIPKHPSNTFFVQFKNCLAFESKKECVEKVKWALENVPEPLSPEERHQLTWEGANQRLFKSSEMSEKQAEVMNKKTAEFAKMHMDAIKTGFFFKDFLAGRNKQKKKPDKTAD</sequence>
<evidence type="ECO:0000256" key="8">
    <source>
        <dbReference type="SAM" id="MobiDB-lite"/>
    </source>
</evidence>
<name>A0A9K3PBR9_9STRA</name>
<dbReference type="GO" id="GO:0046481">
    <property type="term" value="F:digalactosyldiacylglycerol synthase activity"/>
    <property type="evidence" value="ECO:0007669"/>
    <property type="project" value="InterPro"/>
</dbReference>
<feature type="region of interest" description="Disordered" evidence="8">
    <location>
        <begin position="363"/>
        <end position="384"/>
    </location>
</feature>
<evidence type="ECO:0000256" key="7">
    <source>
        <dbReference type="ARBA" id="ARBA00023136"/>
    </source>
</evidence>
<evidence type="ECO:0000256" key="2">
    <source>
        <dbReference type="ARBA" id="ARBA00004370"/>
    </source>
</evidence>
<evidence type="ECO:0000256" key="5">
    <source>
        <dbReference type="ARBA" id="ARBA00022640"/>
    </source>
</evidence>
<keyword evidence="10" id="KW-1185">Reference proteome</keyword>
<protein>
    <recommendedName>
        <fullName evidence="11">Digalactosyldiacylglycerol synthase</fullName>
    </recommendedName>
</protein>
<dbReference type="EMBL" id="JAGRRH010000025">
    <property type="protein sequence ID" value="KAG7341832.1"/>
    <property type="molecule type" value="Genomic_DNA"/>
</dbReference>
<comment type="caution">
    <text evidence="9">The sequence shown here is derived from an EMBL/GenBank/DDBJ whole genome shotgun (WGS) entry which is preliminary data.</text>
</comment>
<evidence type="ECO:0000313" key="10">
    <source>
        <dbReference type="Proteomes" id="UP000693970"/>
    </source>
</evidence>
<evidence type="ECO:0000256" key="6">
    <source>
        <dbReference type="ARBA" id="ARBA00022679"/>
    </source>
</evidence>
<feature type="compositionally biased region" description="Basic and acidic residues" evidence="8">
    <location>
        <begin position="450"/>
        <end position="467"/>
    </location>
</feature>
<feature type="region of interest" description="Disordered" evidence="8">
    <location>
        <begin position="45"/>
        <end position="114"/>
    </location>
</feature>
<dbReference type="InterPro" id="IPR044525">
    <property type="entry name" value="DGDG1/2"/>
</dbReference>
<reference evidence="9" key="1">
    <citation type="journal article" date="2021" name="Sci. Rep.">
        <title>Diploid genomic architecture of Nitzschia inconspicua, an elite biomass production diatom.</title>
        <authorList>
            <person name="Oliver A."/>
            <person name="Podell S."/>
            <person name="Pinowska A."/>
            <person name="Traller J.C."/>
            <person name="Smith S.R."/>
            <person name="McClure R."/>
            <person name="Beliaev A."/>
            <person name="Bohutskyi P."/>
            <person name="Hill E.A."/>
            <person name="Rabines A."/>
            <person name="Zheng H."/>
            <person name="Allen L.Z."/>
            <person name="Kuo A."/>
            <person name="Grigoriev I.V."/>
            <person name="Allen A.E."/>
            <person name="Hazlebeck D."/>
            <person name="Allen E.E."/>
        </authorList>
    </citation>
    <scope>NUCLEOTIDE SEQUENCE</scope>
    <source>
        <strain evidence="9">Hildebrandi</strain>
    </source>
</reference>
<keyword evidence="6" id="KW-0808">Transferase</keyword>
<reference evidence="9" key="2">
    <citation type="submission" date="2021-04" db="EMBL/GenBank/DDBJ databases">
        <authorList>
            <person name="Podell S."/>
        </authorList>
    </citation>
    <scope>NUCLEOTIDE SEQUENCE</scope>
    <source>
        <strain evidence="9">Hildebrandi</strain>
    </source>
</reference>
<evidence type="ECO:0008006" key="11">
    <source>
        <dbReference type="Google" id="ProtNLM"/>
    </source>
</evidence>
<dbReference type="CDD" id="cd01635">
    <property type="entry name" value="Glycosyltransferase_GTB-type"/>
    <property type="match status" value="1"/>
</dbReference>
<evidence type="ECO:0000256" key="1">
    <source>
        <dbReference type="ARBA" id="ARBA00004229"/>
    </source>
</evidence>
<comment type="similarity">
    <text evidence="3">Belongs to the glycosyltransferase group 1 family. Glycosyltransferase 4 subfamily.</text>
</comment>
<accession>A0A9K3PBR9</accession>
<keyword evidence="4" id="KW-0150">Chloroplast</keyword>
<feature type="compositionally biased region" description="Basic and acidic residues" evidence="8">
    <location>
        <begin position="85"/>
        <end position="114"/>
    </location>
</feature>
<feature type="compositionally biased region" description="Polar residues" evidence="8">
    <location>
        <begin position="50"/>
        <end position="61"/>
    </location>
</feature>
<feature type="compositionally biased region" description="Acidic residues" evidence="8">
    <location>
        <begin position="71"/>
        <end position="84"/>
    </location>
</feature>